<dbReference type="AlphaFoldDB" id="A0A5J4PL99"/>
<proteinExistence type="predicted"/>
<name>A0A5J4PL99_9ZZZZ</name>
<accession>A0A5J4PL99</accession>
<comment type="caution">
    <text evidence="1">The sequence shown here is derived from an EMBL/GenBank/DDBJ whole genome shotgun (WGS) entry which is preliminary data.</text>
</comment>
<gene>
    <name evidence="1" type="ORF">EZS27_038957</name>
</gene>
<reference evidence="1" key="1">
    <citation type="submission" date="2019-03" db="EMBL/GenBank/DDBJ databases">
        <title>Single cell metagenomics reveals metabolic interactions within the superorganism composed of flagellate Streblomastix strix and complex community of Bacteroidetes bacteria on its surface.</title>
        <authorList>
            <person name="Treitli S.C."/>
            <person name="Kolisko M."/>
            <person name="Husnik F."/>
            <person name="Keeling P."/>
            <person name="Hampl V."/>
        </authorList>
    </citation>
    <scope>NUCLEOTIDE SEQUENCE</scope>
    <source>
        <strain evidence="1">STM</strain>
    </source>
</reference>
<protein>
    <submittedName>
        <fullName evidence="1">Uncharacterized protein</fullName>
    </submittedName>
</protein>
<feature type="non-terminal residue" evidence="1">
    <location>
        <position position="44"/>
    </location>
</feature>
<dbReference type="EMBL" id="SNRY01007873">
    <property type="protein sequence ID" value="KAA6309580.1"/>
    <property type="molecule type" value="Genomic_DNA"/>
</dbReference>
<evidence type="ECO:0000313" key="1">
    <source>
        <dbReference type="EMBL" id="KAA6309580.1"/>
    </source>
</evidence>
<sequence>MTEQRKFPRNIKPKLQLAVDYGRIQPQARELEEVVLGAIMIEKD</sequence>
<organism evidence="1">
    <name type="scientific">termite gut metagenome</name>
    <dbReference type="NCBI Taxonomy" id="433724"/>
    <lineage>
        <taxon>unclassified sequences</taxon>
        <taxon>metagenomes</taxon>
        <taxon>organismal metagenomes</taxon>
    </lineage>
</organism>